<feature type="region of interest" description="Disordered" evidence="4">
    <location>
        <begin position="1184"/>
        <end position="1258"/>
    </location>
</feature>
<feature type="compositionally biased region" description="Low complexity" evidence="4">
    <location>
        <begin position="380"/>
        <end position="406"/>
    </location>
</feature>
<name>A0A2J7ZXC4_9CHLO</name>
<keyword evidence="8" id="KW-1185">Reference proteome</keyword>
<dbReference type="InterPro" id="IPR013189">
    <property type="entry name" value="Glyco_hydro_32_C"/>
</dbReference>
<dbReference type="InterPro" id="IPR013320">
    <property type="entry name" value="ConA-like_dom_sf"/>
</dbReference>
<dbReference type="InterPro" id="IPR013148">
    <property type="entry name" value="Glyco_hydro_32_N"/>
</dbReference>
<dbReference type="SUPFAM" id="SSF49899">
    <property type="entry name" value="Concanavalin A-like lectins/glucanases"/>
    <property type="match status" value="1"/>
</dbReference>
<feature type="region of interest" description="Disordered" evidence="4">
    <location>
        <begin position="666"/>
        <end position="691"/>
    </location>
</feature>
<evidence type="ECO:0000256" key="4">
    <source>
        <dbReference type="SAM" id="MobiDB-lite"/>
    </source>
</evidence>
<feature type="compositionally biased region" description="Pro residues" evidence="4">
    <location>
        <begin position="1355"/>
        <end position="1365"/>
    </location>
</feature>
<organism evidence="7 8">
    <name type="scientific">Tetrabaena socialis</name>
    <dbReference type="NCBI Taxonomy" id="47790"/>
    <lineage>
        <taxon>Eukaryota</taxon>
        <taxon>Viridiplantae</taxon>
        <taxon>Chlorophyta</taxon>
        <taxon>core chlorophytes</taxon>
        <taxon>Chlorophyceae</taxon>
        <taxon>CS clade</taxon>
        <taxon>Chlamydomonadales</taxon>
        <taxon>Tetrabaenaceae</taxon>
        <taxon>Tetrabaena</taxon>
    </lineage>
</organism>
<dbReference type="InterPro" id="IPR050551">
    <property type="entry name" value="Fructan_Metab_Enzymes"/>
</dbReference>
<feature type="compositionally biased region" description="Low complexity" evidence="4">
    <location>
        <begin position="1193"/>
        <end position="1206"/>
    </location>
</feature>
<evidence type="ECO:0000259" key="5">
    <source>
        <dbReference type="Pfam" id="PF00251"/>
    </source>
</evidence>
<reference evidence="7 8" key="1">
    <citation type="journal article" date="2017" name="Mol. Biol. Evol.">
        <title>The 4-celled Tetrabaena socialis nuclear genome reveals the essential components for genetic control of cell number at the origin of multicellularity in the volvocine lineage.</title>
        <authorList>
            <person name="Featherston J."/>
            <person name="Arakaki Y."/>
            <person name="Hanschen E.R."/>
            <person name="Ferris P.J."/>
            <person name="Michod R.E."/>
            <person name="Olson B.J.S.C."/>
            <person name="Nozaki H."/>
            <person name="Durand P.M."/>
        </authorList>
    </citation>
    <scope>NUCLEOTIDE SEQUENCE [LARGE SCALE GENOMIC DNA]</scope>
    <source>
        <strain evidence="7 8">NIES-571</strain>
    </source>
</reference>
<protein>
    <submittedName>
        <fullName evidence="7">Uncharacterized protein</fullName>
    </submittedName>
</protein>
<feature type="domain" description="Glycosyl hydrolase family 32 N-terminal" evidence="5">
    <location>
        <begin position="995"/>
        <end position="1091"/>
    </location>
</feature>
<sequence length="1386" mass="142738">MTAGWLLPPASPRALSAETPLSPFEWFTAAEKESPTPDPGTTPPPQQHDDDDVFALPRPQRVASEGSLPVLAPVAGSGAVAPAAKRAAAADSCTPLFHVMPLSGWGSDPNGPIFYKGRYHLPRLRLLPLPRHTSIRCCAICDLDDELLVRWRKVPMPLMELPHTGQLTAWRDPWFVETGDGCGRQWTMLIGSGLKGAGGTALVYRSHEITKGWRFEGHLCSWPNPGTGTCWECPFLVQLQPLPLCARVLPTTDLAAVAAAVPAADTATQQMAALAAPAVSWLVAAAAAAQAADGGGAAGGGGGGVRPGVWIATANDASTAGAVVAAAKAVAAAAEGASPDAVVAAVATAVAAAAAAEVGAQAAPATIAAAAASAAPDAGAADADARKPGAAASSSGSCGTASSDSSPLRPLTAEDPFAGLGLGLGRALDLVMESAEEACGQQRKGEGRGGDDGPPAANGPAPHVAAEGEAEPASPRLGFVRRRNTGTRVLHMLSSSPVTGTAAPELGGGPAGDVLTAAAGKEAGDGIDISVTAASAPPDGPGGDGQDASRVTITVTRSVAPGGAGVAAADGAAVVRPPASRQLSRSALEPIVEPAASGGGNVTTATATVQGGGSDGTPATATVHLRRTRARPRLSYSPGVVGHAAVAEPDTEVVALPHPLTMRYHKAQPLQPPPGCPSHTPSFTHGAAATPDAAGATAAAASCLPRHADVDSSSSHAHAPSLPESRRWLFCCAPDACTYSIIYWIGEYDSCAAKYDMQGAQAGGRPRKLDMGNVLYAPTCFKDPQGRSVLWGYVKELRNTPPPPCLCNKYSYAGCLSLPRALYIRGDKLFQDLHSMVMQVMAAHRARAEAAAAAAASLSPATSFTPADGGGVALERAAAGDAHAAGGGEPRLSYSPGVVGHAAVAEPDTEVVALPHPLTMRYHKAQPLQPPPGCPSHTPSSTHGAAATPDAAGATAAAASCLPRHADVDSSSSHAHAPSLPESRRWLFCCAPDACTYSIIYWIGEYDSCAAKYDMQGAQAGGRPRKLDMGNVLYAPTCFKDPQGRSVLWGYVKELRNTPPPPCLCNKYSYAGCLSLPRALYIRGDKLFQLPLPELTSLRSDVAVHASRVPLAPGSPWRLGGVRGLHLDIELAVSPGTARRTVLLLHSWRPRGRGAAALVYDWPTRRLYIVFEALARSRQRLWREAPPPDMATPSPDGSGSPQQPSGAEAAHRERDETEQEAEEDGGVEGAGGTEGGSEEDEEEDEEENTEFDVVRLAEAHPDMNPLVEEWIRMRRDEAGGELDAALMPPGAPLRLRLFLDASCLEVFTGTGQALTTRVYRGHPPDHQHQQPEHAAAAEGSGGAEGPEGGSASACPPAPPQQPGPDPGIELLAVGGGCTLDDLHAYE</sequence>
<comment type="caution">
    <text evidence="7">The sequence shown here is derived from an EMBL/GenBank/DDBJ whole genome shotgun (WGS) entry which is preliminary data.</text>
</comment>
<proteinExistence type="inferred from homology"/>
<feature type="domain" description="Glycosyl hydrolase family 32 N-terminal" evidence="5">
    <location>
        <begin position="737"/>
        <end position="831"/>
    </location>
</feature>
<dbReference type="GO" id="GO:0005975">
    <property type="term" value="P:carbohydrate metabolic process"/>
    <property type="evidence" value="ECO:0007669"/>
    <property type="project" value="InterPro"/>
</dbReference>
<feature type="compositionally biased region" description="Basic and acidic residues" evidence="4">
    <location>
        <begin position="1322"/>
        <end position="1331"/>
    </location>
</feature>
<dbReference type="Gene3D" id="2.60.120.560">
    <property type="entry name" value="Exo-inulinase, domain 1"/>
    <property type="match status" value="1"/>
</dbReference>
<dbReference type="EMBL" id="PGGS01000350">
    <property type="protein sequence ID" value="PNH04923.1"/>
    <property type="molecule type" value="Genomic_DNA"/>
</dbReference>
<feature type="region of interest" description="Disordered" evidence="4">
    <location>
        <begin position="380"/>
        <end position="412"/>
    </location>
</feature>
<dbReference type="Pfam" id="PF00251">
    <property type="entry name" value="Glyco_hydro_32N"/>
    <property type="match status" value="3"/>
</dbReference>
<feature type="region of interest" description="Disordered" evidence="4">
    <location>
        <begin position="436"/>
        <end position="474"/>
    </location>
</feature>
<dbReference type="Gene3D" id="2.115.10.20">
    <property type="entry name" value="Glycosyl hydrolase domain, family 43"/>
    <property type="match status" value="4"/>
</dbReference>
<feature type="compositionally biased region" description="Acidic residues" evidence="4">
    <location>
        <begin position="1216"/>
        <end position="1226"/>
    </location>
</feature>
<evidence type="ECO:0000259" key="6">
    <source>
        <dbReference type="Pfam" id="PF08244"/>
    </source>
</evidence>
<feature type="region of interest" description="Disordered" evidence="4">
    <location>
        <begin position="495"/>
        <end position="516"/>
    </location>
</feature>
<dbReference type="PANTHER" id="PTHR31953">
    <property type="entry name" value="BETA-FRUCTOFURANOSIDASE, INSOLUBLE ISOENZYME CWINV1-RELATED"/>
    <property type="match status" value="1"/>
</dbReference>
<dbReference type="OrthoDB" id="202537at2759"/>
<feature type="compositionally biased region" description="Acidic residues" evidence="4">
    <location>
        <begin position="1236"/>
        <end position="1250"/>
    </location>
</feature>
<gene>
    <name evidence="7" type="ORF">TSOC_008958</name>
</gene>
<dbReference type="Proteomes" id="UP000236333">
    <property type="component" value="Unassembled WGS sequence"/>
</dbReference>
<accession>A0A2J7ZXC4</accession>
<comment type="similarity">
    <text evidence="1">Belongs to the glycosyl hydrolase 32 family.</text>
</comment>
<evidence type="ECO:0000313" key="7">
    <source>
        <dbReference type="EMBL" id="PNH04923.1"/>
    </source>
</evidence>
<evidence type="ECO:0000256" key="3">
    <source>
        <dbReference type="ARBA" id="ARBA00023295"/>
    </source>
</evidence>
<keyword evidence="2" id="KW-0378">Hydrolase</keyword>
<dbReference type="InterPro" id="IPR023296">
    <property type="entry name" value="Glyco_hydro_beta-prop_sf"/>
</dbReference>
<evidence type="ECO:0000256" key="2">
    <source>
        <dbReference type="ARBA" id="ARBA00022801"/>
    </source>
</evidence>
<feature type="compositionally biased region" description="Low complexity" evidence="4">
    <location>
        <begin position="453"/>
        <end position="465"/>
    </location>
</feature>
<evidence type="ECO:0000256" key="1">
    <source>
        <dbReference type="ARBA" id="ARBA00009902"/>
    </source>
</evidence>
<dbReference type="SUPFAM" id="SSF75005">
    <property type="entry name" value="Arabinanase/levansucrase/invertase"/>
    <property type="match status" value="3"/>
</dbReference>
<keyword evidence="3" id="KW-0326">Glycosidase</keyword>
<dbReference type="InterPro" id="IPR001362">
    <property type="entry name" value="Glyco_hydro_32"/>
</dbReference>
<dbReference type="Pfam" id="PF08244">
    <property type="entry name" value="Glyco_hydro_32C"/>
    <property type="match status" value="1"/>
</dbReference>
<feature type="non-terminal residue" evidence="7">
    <location>
        <position position="1386"/>
    </location>
</feature>
<feature type="region of interest" description="Disordered" evidence="4">
    <location>
        <begin position="923"/>
        <end position="949"/>
    </location>
</feature>
<feature type="compositionally biased region" description="Gly residues" evidence="4">
    <location>
        <begin position="1339"/>
        <end position="1348"/>
    </location>
</feature>
<feature type="compositionally biased region" description="Pro residues" evidence="4">
    <location>
        <begin position="36"/>
        <end position="46"/>
    </location>
</feature>
<evidence type="ECO:0000313" key="8">
    <source>
        <dbReference type="Proteomes" id="UP000236333"/>
    </source>
</evidence>
<dbReference type="SMART" id="SM00640">
    <property type="entry name" value="Glyco_32"/>
    <property type="match status" value="1"/>
</dbReference>
<feature type="domain" description="Glycosyl hydrolase family 32 C-terminal" evidence="6">
    <location>
        <begin position="1285"/>
        <end position="1323"/>
    </location>
</feature>
<dbReference type="GO" id="GO:0004553">
    <property type="term" value="F:hydrolase activity, hydrolyzing O-glycosyl compounds"/>
    <property type="evidence" value="ECO:0007669"/>
    <property type="project" value="InterPro"/>
</dbReference>
<feature type="region of interest" description="Disordered" evidence="4">
    <location>
        <begin position="1"/>
        <end position="52"/>
    </location>
</feature>
<feature type="region of interest" description="Disordered" evidence="4">
    <location>
        <begin position="1319"/>
        <end position="1369"/>
    </location>
</feature>
<feature type="domain" description="Glycosyl hydrolase family 32 N-terminal" evidence="5">
    <location>
        <begin position="146"/>
        <end position="241"/>
    </location>
</feature>